<evidence type="ECO:0000313" key="2">
    <source>
        <dbReference type="Proteomes" id="UP000479000"/>
    </source>
</evidence>
<accession>A0A6H5GM55</accession>
<organism evidence="1 2">
    <name type="scientific">Nesidiocoris tenuis</name>
    <dbReference type="NCBI Taxonomy" id="355587"/>
    <lineage>
        <taxon>Eukaryota</taxon>
        <taxon>Metazoa</taxon>
        <taxon>Ecdysozoa</taxon>
        <taxon>Arthropoda</taxon>
        <taxon>Hexapoda</taxon>
        <taxon>Insecta</taxon>
        <taxon>Pterygota</taxon>
        <taxon>Neoptera</taxon>
        <taxon>Paraneoptera</taxon>
        <taxon>Hemiptera</taxon>
        <taxon>Heteroptera</taxon>
        <taxon>Panheteroptera</taxon>
        <taxon>Cimicomorpha</taxon>
        <taxon>Miridae</taxon>
        <taxon>Dicyphina</taxon>
        <taxon>Nesidiocoris</taxon>
    </lineage>
</organism>
<protein>
    <submittedName>
        <fullName evidence="1">Uncharacterized protein</fullName>
    </submittedName>
</protein>
<keyword evidence="2" id="KW-1185">Reference proteome</keyword>
<evidence type="ECO:0000313" key="1">
    <source>
        <dbReference type="EMBL" id="CAB0005044.1"/>
    </source>
</evidence>
<gene>
    <name evidence="1" type="ORF">NTEN_LOCUS10521</name>
</gene>
<sequence>MLKTCATFANFLHIADSWSCGMGVLSSGSQQTLDTTSVQTYDRCSCGPPAD</sequence>
<reference evidence="1 2" key="1">
    <citation type="submission" date="2020-02" db="EMBL/GenBank/DDBJ databases">
        <authorList>
            <person name="Ferguson B K."/>
        </authorList>
    </citation>
    <scope>NUCLEOTIDE SEQUENCE [LARGE SCALE GENOMIC DNA]</scope>
</reference>
<dbReference type="AlphaFoldDB" id="A0A6H5GM55"/>
<feature type="non-terminal residue" evidence="1">
    <location>
        <position position="51"/>
    </location>
</feature>
<proteinExistence type="predicted"/>
<name>A0A6H5GM55_9HEMI</name>
<dbReference type="Proteomes" id="UP000479000">
    <property type="component" value="Unassembled WGS sequence"/>
</dbReference>
<dbReference type="EMBL" id="CADCXU010015825">
    <property type="protein sequence ID" value="CAB0005044.1"/>
    <property type="molecule type" value="Genomic_DNA"/>
</dbReference>